<dbReference type="EMBL" id="QUNO01000010">
    <property type="protein sequence ID" value="REH42893.1"/>
    <property type="molecule type" value="Genomic_DNA"/>
</dbReference>
<dbReference type="GO" id="GO:0032259">
    <property type="term" value="P:methylation"/>
    <property type="evidence" value="ECO:0007669"/>
    <property type="project" value="UniProtKB-KW"/>
</dbReference>
<protein>
    <submittedName>
        <fullName evidence="2">S-adenosyl methyltransferase</fullName>
    </submittedName>
</protein>
<evidence type="ECO:0000313" key="3">
    <source>
        <dbReference type="Proteomes" id="UP000256269"/>
    </source>
</evidence>
<comment type="caution">
    <text evidence="2">The sequence shown here is derived from an EMBL/GenBank/DDBJ whole genome shotgun (WGS) entry which is preliminary data.</text>
</comment>
<dbReference type="PIRSF" id="PIRSF017393">
    <property type="entry name" value="MTase_SAV2177"/>
    <property type="match status" value="1"/>
</dbReference>
<dbReference type="OrthoDB" id="3516042at2"/>
<dbReference type="Gene3D" id="3.40.50.150">
    <property type="entry name" value="Vaccinia Virus protein VP39"/>
    <property type="match status" value="1"/>
</dbReference>
<dbReference type="InterPro" id="IPR029063">
    <property type="entry name" value="SAM-dependent_MTases_sf"/>
</dbReference>
<keyword evidence="3" id="KW-1185">Reference proteome</keyword>
<sequence>MAGAVDWVPTEVDVDVPSSARIYDYVLGGAHNFERDRMIGNQLAQVVPVREMARLNRSFLRRAVLFLADNGIRQFLDIGSGIPTVGNVHEIAHETDPSCRVVYVDYEPVAVAHSQLLLRDDPNAVMVQADLRDPERILNDPDTRRLLDFDQPIGLLMVGVLQFVPDADDPTGVIARYRDALPSGSYLALSHFTPDNMEEGMAKAVDVFSHSAEPIHPRSHAEVTAMFDGFDLVDPGVVFTANWRPESAADLGDDPDHSGIYAGVARKP</sequence>
<gene>
    <name evidence="2" type="ORF">BCF44_110397</name>
</gene>
<evidence type="ECO:0000256" key="1">
    <source>
        <dbReference type="SAM" id="MobiDB-lite"/>
    </source>
</evidence>
<evidence type="ECO:0000313" key="2">
    <source>
        <dbReference type="EMBL" id="REH42893.1"/>
    </source>
</evidence>
<keyword evidence="2" id="KW-0808">Transferase</keyword>
<organism evidence="2 3">
    <name type="scientific">Kutzneria buriramensis</name>
    <dbReference type="NCBI Taxonomy" id="1045776"/>
    <lineage>
        <taxon>Bacteria</taxon>
        <taxon>Bacillati</taxon>
        <taxon>Actinomycetota</taxon>
        <taxon>Actinomycetes</taxon>
        <taxon>Pseudonocardiales</taxon>
        <taxon>Pseudonocardiaceae</taxon>
        <taxon>Kutzneria</taxon>
    </lineage>
</organism>
<dbReference type="Proteomes" id="UP000256269">
    <property type="component" value="Unassembled WGS sequence"/>
</dbReference>
<dbReference type="GO" id="GO:0008168">
    <property type="term" value="F:methyltransferase activity"/>
    <property type="evidence" value="ECO:0007669"/>
    <property type="project" value="UniProtKB-KW"/>
</dbReference>
<dbReference type="AlphaFoldDB" id="A0A3E0HDN0"/>
<proteinExistence type="predicted"/>
<keyword evidence="2" id="KW-0489">Methyltransferase</keyword>
<name>A0A3E0HDN0_9PSEU</name>
<dbReference type="SUPFAM" id="SSF53335">
    <property type="entry name" value="S-adenosyl-L-methionine-dependent methyltransferases"/>
    <property type="match status" value="1"/>
</dbReference>
<reference evidence="2 3" key="1">
    <citation type="submission" date="2018-08" db="EMBL/GenBank/DDBJ databases">
        <title>Genomic Encyclopedia of Archaeal and Bacterial Type Strains, Phase II (KMG-II): from individual species to whole genera.</title>
        <authorList>
            <person name="Goeker M."/>
        </authorList>
    </citation>
    <scope>NUCLEOTIDE SEQUENCE [LARGE SCALE GENOMIC DNA]</scope>
    <source>
        <strain evidence="2 3">DSM 45791</strain>
    </source>
</reference>
<dbReference type="Pfam" id="PF04672">
    <property type="entry name" value="Methyltransf_19"/>
    <property type="match status" value="1"/>
</dbReference>
<dbReference type="InterPro" id="IPR006764">
    <property type="entry name" value="SAM_dep_MeTrfase_SAV2177_type"/>
</dbReference>
<dbReference type="RefSeq" id="WP_116177670.1">
    <property type="nucleotide sequence ID" value="NZ_CP144375.1"/>
</dbReference>
<accession>A0A3E0HDN0</accession>
<feature type="region of interest" description="Disordered" evidence="1">
    <location>
        <begin position="249"/>
        <end position="268"/>
    </location>
</feature>